<accession>A0A0U1NNG6</accession>
<dbReference type="Proteomes" id="UP000048949">
    <property type="component" value="Unassembled WGS sequence"/>
</dbReference>
<dbReference type="AlphaFoldDB" id="A0A0U1NNG6"/>
<organism evidence="1 2">
    <name type="scientific">Nereida ignava</name>
    <dbReference type="NCBI Taxonomy" id="282199"/>
    <lineage>
        <taxon>Bacteria</taxon>
        <taxon>Pseudomonadati</taxon>
        <taxon>Pseudomonadota</taxon>
        <taxon>Alphaproteobacteria</taxon>
        <taxon>Rhodobacterales</taxon>
        <taxon>Roseobacteraceae</taxon>
        <taxon>Nereida</taxon>
    </lineage>
</organism>
<dbReference type="STRING" id="282199.GCA_001049735_02340"/>
<sequence length="44" mass="5061">MILDSRSSRRTRSRLPPISVSIQVIYNDMLVLEKLRAAYKAAQL</sequence>
<keyword evidence="2" id="KW-1185">Reference proteome</keyword>
<gene>
    <name evidence="1" type="ORF">NIG5292_02341</name>
</gene>
<name>A0A0U1NNG6_9RHOB</name>
<evidence type="ECO:0000313" key="2">
    <source>
        <dbReference type="Proteomes" id="UP000048949"/>
    </source>
</evidence>
<evidence type="ECO:0000313" key="1">
    <source>
        <dbReference type="EMBL" id="CRK76284.1"/>
    </source>
</evidence>
<reference evidence="1 2" key="1">
    <citation type="submission" date="2015-04" db="EMBL/GenBank/DDBJ databases">
        <authorList>
            <person name="Syromyatnikov M.Y."/>
            <person name="Popov V.N."/>
        </authorList>
    </citation>
    <scope>NUCLEOTIDE SEQUENCE [LARGE SCALE GENOMIC DNA]</scope>
    <source>
        <strain evidence="1 2">CECT 5292</strain>
    </source>
</reference>
<protein>
    <submittedName>
        <fullName evidence="1">Uncharacterized protein</fullName>
    </submittedName>
</protein>
<dbReference type="EMBL" id="CVQV01000015">
    <property type="protein sequence ID" value="CRK76284.1"/>
    <property type="molecule type" value="Genomic_DNA"/>
</dbReference>
<proteinExistence type="predicted"/>